<dbReference type="PROSITE" id="PS51186">
    <property type="entry name" value="GNAT"/>
    <property type="match status" value="1"/>
</dbReference>
<protein>
    <submittedName>
        <fullName evidence="2">GNAT family N-acetyltransferase</fullName>
    </submittedName>
</protein>
<dbReference type="InterPro" id="IPR000182">
    <property type="entry name" value="GNAT_dom"/>
</dbReference>
<name>A0ABV6NGS8_9BACI</name>
<dbReference type="Gene3D" id="3.40.630.30">
    <property type="match status" value="1"/>
</dbReference>
<dbReference type="SUPFAM" id="SSF55729">
    <property type="entry name" value="Acyl-CoA N-acyltransferases (Nat)"/>
    <property type="match status" value="1"/>
</dbReference>
<dbReference type="CDD" id="cd04301">
    <property type="entry name" value="NAT_SF"/>
    <property type="match status" value="1"/>
</dbReference>
<dbReference type="InterPro" id="IPR016181">
    <property type="entry name" value="Acyl_CoA_acyltransferase"/>
</dbReference>
<evidence type="ECO:0000313" key="3">
    <source>
        <dbReference type="Proteomes" id="UP001589833"/>
    </source>
</evidence>
<dbReference type="EMBL" id="JBHLTR010000017">
    <property type="protein sequence ID" value="MFC0559982.1"/>
    <property type="molecule type" value="Genomic_DNA"/>
</dbReference>
<keyword evidence="3" id="KW-1185">Reference proteome</keyword>
<evidence type="ECO:0000259" key="1">
    <source>
        <dbReference type="PROSITE" id="PS51186"/>
    </source>
</evidence>
<comment type="caution">
    <text evidence="2">The sequence shown here is derived from an EMBL/GenBank/DDBJ whole genome shotgun (WGS) entry which is preliminary data.</text>
</comment>
<accession>A0ABV6NGS8</accession>
<organism evidence="2 3">
    <name type="scientific">Halalkalibacter alkalisediminis</name>
    <dbReference type="NCBI Taxonomy" id="935616"/>
    <lineage>
        <taxon>Bacteria</taxon>
        <taxon>Bacillati</taxon>
        <taxon>Bacillota</taxon>
        <taxon>Bacilli</taxon>
        <taxon>Bacillales</taxon>
        <taxon>Bacillaceae</taxon>
        <taxon>Halalkalibacter</taxon>
    </lineage>
</organism>
<sequence length="136" mass="15894">MNVTYKENTELKQQKLLHLYNDVGWTAYIRDPDTLQRAVLNSLYVVTAWAEDELIGLVRIVGDGETIIYIQDILILKKFQRKGIASTLMEKVLIRFEKVRQKVLLTNDRVEVRKFYEKHQFTSCDKGDLVAFARLS</sequence>
<reference evidence="2 3" key="1">
    <citation type="submission" date="2024-09" db="EMBL/GenBank/DDBJ databases">
        <authorList>
            <person name="Sun Q."/>
            <person name="Mori K."/>
        </authorList>
    </citation>
    <scope>NUCLEOTIDE SEQUENCE [LARGE SCALE GENOMIC DNA]</scope>
    <source>
        <strain evidence="2 3">NCAIM B.02301</strain>
    </source>
</reference>
<dbReference type="Proteomes" id="UP001589833">
    <property type="component" value="Unassembled WGS sequence"/>
</dbReference>
<feature type="domain" description="N-acetyltransferase" evidence="1">
    <location>
        <begin position="3"/>
        <end position="136"/>
    </location>
</feature>
<evidence type="ECO:0000313" key="2">
    <source>
        <dbReference type="EMBL" id="MFC0559982.1"/>
    </source>
</evidence>
<dbReference type="PANTHER" id="PTHR43233">
    <property type="entry name" value="FAMILY N-ACETYLTRANSFERASE, PUTATIVE (AFU_ORTHOLOGUE AFUA_6G03350)-RELATED"/>
    <property type="match status" value="1"/>
</dbReference>
<dbReference type="RefSeq" id="WP_273840682.1">
    <property type="nucleotide sequence ID" value="NZ_JAQQWT010000002.1"/>
</dbReference>
<dbReference type="InterPro" id="IPR053144">
    <property type="entry name" value="Acetyltransferase_Butenolide"/>
</dbReference>
<proteinExistence type="predicted"/>
<gene>
    <name evidence="2" type="ORF">ACFFH4_13060</name>
</gene>
<dbReference type="PANTHER" id="PTHR43233:SF1">
    <property type="entry name" value="FAMILY N-ACETYLTRANSFERASE, PUTATIVE (AFU_ORTHOLOGUE AFUA_6G03350)-RELATED"/>
    <property type="match status" value="1"/>
</dbReference>
<dbReference type="Pfam" id="PF13673">
    <property type="entry name" value="Acetyltransf_10"/>
    <property type="match status" value="1"/>
</dbReference>